<protein>
    <recommendedName>
        <fullName evidence="4">Glycosyltransferase RgtA/B/C/D-like domain-containing protein</fullName>
    </recommendedName>
</protein>
<evidence type="ECO:0000256" key="1">
    <source>
        <dbReference type="SAM" id="Phobius"/>
    </source>
</evidence>
<dbReference type="RefSeq" id="WP_207330286.1">
    <property type="nucleotide sequence ID" value="NZ_JAFMYW010000005.1"/>
</dbReference>
<comment type="caution">
    <text evidence="2">The sequence shown here is derived from an EMBL/GenBank/DDBJ whole genome shotgun (WGS) entry which is preliminary data.</text>
</comment>
<feature type="transmembrane region" description="Helical" evidence="1">
    <location>
        <begin position="213"/>
        <end position="231"/>
    </location>
</feature>
<feature type="transmembrane region" description="Helical" evidence="1">
    <location>
        <begin position="322"/>
        <end position="340"/>
    </location>
</feature>
<evidence type="ECO:0000313" key="2">
    <source>
        <dbReference type="EMBL" id="MBO0950327.1"/>
    </source>
</evidence>
<keyword evidence="1" id="KW-0812">Transmembrane</keyword>
<feature type="transmembrane region" description="Helical" evidence="1">
    <location>
        <begin position="179"/>
        <end position="201"/>
    </location>
</feature>
<feature type="transmembrane region" description="Helical" evidence="1">
    <location>
        <begin position="102"/>
        <end position="122"/>
    </location>
</feature>
<keyword evidence="1" id="KW-0472">Membrane</keyword>
<feature type="transmembrane region" description="Helical" evidence="1">
    <location>
        <begin position="20"/>
        <end position="40"/>
    </location>
</feature>
<gene>
    <name evidence="2" type="ORF">J2I46_17160</name>
</gene>
<accession>A0ABS3JN58</accession>
<dbReference type="EMBL" id="JAFMYW010000005">
    <property type="protein sequence ID" value="MBO0950327.1"/>
    <property type="molecule type" value="Genomic_DNA"/>
</dbReference>
<organism evidence="2 3">
    <name type="scientific">Fibrella forsythiae</name>
    <dbReference type="NCBI Taxonomy" id="2817061"/>
    <lineage>
        <taxon>Bacteria</taxon>
        <taxon>Pseudomonadati</taxon>
        <taxon>Bacteroidota</taxon>
        <taxon>Cytophagia</taxon>
        <taxon>Cytophagales</taxon>
        <taxon>Spirosomataceae</taxon>
        <taxon>Fibrella</taxon>
    </lineage>
</organism>
<feature type="transmembrane region" description="Helical" evidence="1">
    <location>
        <begin position="346"/>
        <end position="368"/>
    </location>
</feature>
<feature type="transmembrane region" description="Helical" evidence="1">
    <location>
        <begin position="129"/>
        <end position="149"/>
    </location>
</feature>
<keyword evidence="3" id="KW-1185">Reference proteome</keyword>
<keyword evidence="1" id="KW-1133">Transmembrane helix</keyword>
<evidence type="ECO:0008006" key="4">
    <source>
        <dbReference type="Google" id="ProtNLM"/>
    </source>
</evidence>
<reference evidence="2 3" key="1">
    <citation type="submission" date="2021-03" db="EMBL/GenBank/DDBJ databases">
        <title>Fibrella sp. HMF5405 genome sequencing and assembly.</title>
        <authorList>
            <person name="Kang H."/>
            <person name="Kim H."/>
            <person name="Bae S."/>
            <person name="Joh K."/>
        </authorList>
    </citation>
    <scope>NUCLEOTIDE SEQUENCE [LARGE SCALE GENOMIC DNA]</scope>
    <source>
        <strain evidence="2 3">HMF5405</strain>
    </source>
</reference>
<name>A0ABS3JN58_9BACT</name>
<feature type="transmembrane region" description="Helical" evidence="1">
    <location>
        <begin position="155"/>
        <end position="172"/>
    </location>
</feature>
<feature type="transmembrane region" description="Helical" evidence="1">
    <location>
        <begin position="278"/>
        <end position="296"/>
    </location>
</feature>
<dbReference type="Proteomes" id="UP000664628">
    <property type="component" value="Unassembled WGS sequence"/>
</dbReference>
<feature type="transmembrane region" description="Helical" evidence="1">
    <location>
        <begin position="380"/>
        <end position="399"/>
    </location>
</feature>
<proteinExistence type="predicted"/>
<evidence type="ECO:0000313" key="3">
    <source>
        <dbReference type="Proteomes" id="UP000664628"/>
    </source>
</evidence>
<sequence>MLFSPKKSLQTPLRSASPWLAWLLIALPVLLFASIALRYVENIPWYDDVEMFIVFIQDYYKVDTLHDKIYWLLEPNNEHRILFAKLAALFTYLTTGHMNFRGMTLIGNLFLFFSFGLLYTVFRSMRLSVWAFVPVPFILLHPQYFMTISWSITSLQHPVVLFLSCSVMYLLSRSGRSRFLWAIPLQIFASVSMSNALFGWLSGGVILWRQGHYKRLIIWLVTGVITMILYVQGFTNAQGHGQSLEFLIHKPHLVIIGFLSFIGGSFDILPLLPYQWRGILPTIGGLLLVSTALWLISQMSWPFRRRIAVPDNKSVRAMNNNFFLGCYGLLLINATAVGLLRMRYGYGVMLVSNYMIYPALLICLLYLNGLQEVSQRQRPVWQRIGMVVGLLIWTMSYFWHLPEMLFRNKFVLAAAYNQEHNGIGLGGQVGTFLEGYINTALDGAVKQGYYVFPESPVADFPVSRDPLPAVVRLANEDTYIIEADGPPEPLDLAYAVLQSPDHTYLAPTKTPYRLATFWLRRPSTVLQAELRASDLRTGTYRVGWARSSSAGKSIQFSDKIIIVR</sequence>
<feature type="transmembrane region" description="Helical" evidence="1">
    <location>
        <begin position="252"/>
        <end position="272"/>
    </location>
</feature>